<dbReference type="SUPFAM" id="SSF53167">
    <property type="entry name" value="Purine and uridine phosphorylases"/>
    <property type="match status" value="1"/>
</dbReference>
<sequence length="241" mass="24627">MVTPQASAAALPDRSRRLGFVVGFAAEARLLQQRYPGVAGFVEIAGADPARAAIAAQALIQRGCDGLVSLGYCGALVAQMPPGTILLAESVVMPDGKTANCDDDLIAALAGALAQAQLPYHLCSIAGSDHAVATARDKARLGMGTEAHAVDMESHGVVRAAAAADRPMAVLRIVLDPAERDLPRAALVALGPDGRVRLGALIGALLRRPGEIWGLIRLARDAGVARVSLGRAAAALARGLG</sequence>
<dbReference type="GO" id="GO:0008930">
    <property type="term" value="F:methylthioadenosine nucleosidase activity"/>
    <property type="evidence" value="ECO:0007669"/>
    <property type="project" value="TreeGrafter"/>
</dbReference>
<gene>
    <name evidence="2" type="ORF">FRZ44_04180</name>
</gene>
<evidence type="ECO:0000313" key="3">
    <source>
        <dbReference type="Proteomes" id="UP000326202"/>
    </source>
</evidence>
<protein>
    <submittedName>
        <fullName evidence="2">Purine phosphorylase</fullName>
    </submittedName>
</protein>
<proteinExistence type="predicted"/>
<dbReference type="RefSeq" id="WP_151175622.1">
    <property type="nucleotide sequence ID" value="NZ_CP042906.1"/>
</dbReference>
<dbReference type="GO" id="GO:0009116">
    <property type="term" value="P:nucleoside metabolic process"/>
    <property type="evidence" value="ECO:0007669"/>
    <property type="project" value="InterPro"/>
</dbReference>
<dbReference type="GO" id="GO:0019284">
    <property type="term" value="P:L-methionine salvage from S-adenosylmethionine"/>
    <property type="evidence" value="ECO:0007669"/>
    <property type="project" value="TreeGrafter"/>
</dbReference>
<organism evidence="2 3">
    <name type="scientific">Hypericibacter terrae</name>
    <dbReference type="NCBI Taxonomy" id="2602015"/>
    <lineage>
        <taxon>Bacteria</taxon>
        <taxon>Pseudomonadati</taxon>
        <taxon>Pseudomonadota</taxon>
        <taxon>Alphaproteobacteria</taxon>
        <taxon>Rhodospirillales</taxon>
        <taxon>Dongiaceae</taxon>
        <taxon>Hypericibacter</taxon>
    </lineage>
</organism>
<dbReference type="PANTHER" id="PTHR46832:SF1">
    <property type="entry name" value="5'-METHYLTHIOADENOSINE_S-ADENOSYLHOMOCYSTEINE NUCLEOSIDASE"/>
    <property type="match status" value="1"/>
</dbReference>
<reference evidence="2 3" key="1">
    <citation type="submission" date="2019-08" db="EMBL/GenBank/DDBJ databases">
        <title>Hyperibacter terrae gen. nov., sp. nov. and Hyperibacter viscosus sp. nov., two new members in the family Rhodospirillaceae isolated from the rhizosphere of Hypericum perforatum.</title>
        <authorList>
            <person name="Noviana Z."/>
        </authorList>
    </citation>
    <scope>NUCLEOTIDE SEQUENCE [LARGE SCALE GENOMIC DNA]</scope>
    <source>
        <strain evidence="2 3">R5913</strain>
    </source>
</reference>
<dbReference type="KEGG" id="htq:FRZ44_04180"/>
<dbReference type="Proteomes" id="UP000326202">
    <property type="component" value="Chromosome"/>
</dbReference>
<dbReference type="InterPro" id="IPR035994">
    <property type="entry name" value="Nucleoside_phosphorylase_sf"/>
</dbReference>
<name>A0A5J6MCQ0_9PROT</name>
<dbReference type="Pfam" id="PF01048">
    <property type="entry name" value="PNP_UDP_1"/>
    <property type="match status" value="1"/>
</dbReference>
<dbReference type="InterPro" id="IPR000845">
    <property type="entry name" value="Nucleoside_phosphorylase_d"/>
</dbReference>
<dbReference type="AlphaFoldDB" id="A0A5J6MCQ0"/>
<feature type="domain" description="Nucleoside phosphorylase" evidence="1">
    <location>
        <begin position="47"/>
        <end position="186"/>
    </location>
</feature>
<accession>A0A5J6MCQ0</accession>
<dbReference type="OrthoDB" id="7357315at2"/>
<evidence type="ECO:0000313" key="2">
    <source>
        <dbReference type="EMBL" id="QEX15138.1"/>
    </source>
</evidence>
<evidence type="ECO:0000259" key="1">
    <source>
        <dbReference type="Pfam" id="PF01048"/>
    </source>
</evidence>
<dbReference type="GO" id="GO:0008782">
    <property type="term" value="F:adenosylhomocysteine nucleosidase activity"/>
    <property type="evidence" value="ECO:0007669"/>
    <property type="project" value="TreeGrafter"/>
</dbReference>
<dbReference type="GO" id="GO:0005829">
    <property type="term" value="C:cytosol"/>
    <property type="evidence" value="ECO:0007669"/>
    <property type="project" value="TreeGrafter"/>
</dbReference>
<dbReference type="Gene3D" id="3.40.50.1580">
    <property type="entry name" value="Nucleoside phosphorylase domain"/>
    <property type="match status" value="1"/>
</dbReference>
<keyword evidence="3" id="KW-1185">Reference proteome</keyword>
<dbReference type="PANTHER" id="PTHR46832">
    <property type="entry name" value="5'-METHYLTHIOADENOSINE/S-ADENOSYLHOMOCYSTEINE NUCLEOSIDASE"/>
    <property type="match status" value="1"/>
</dbReference>
<dbReference type="EMBL" id="CP042906">
    <property type="protein sequence ID" value="QEX15138.1"/>
    <property type="molecule type" value="Genomic_DNA"/>
</dbReference>